<evidence type="ECO:0000259" key="10">
    <source>
        <dbReference type="Pfam" id="PF07715"/>
    </source>
</evidence>
<evidence type="ECO:0000256" key="1">
    <source>
        <dbReference type="ARBA" id="ARBA00004571"/>
    </source>
</evidence>
<evidence type="ECO:0000313" key="11">
    <source>
        <dbReference type="EMBL" id="KKB56994.1"/>
    </source>
</evidence>
<dbReference type="GO" id="GO:0009279">
    <property type="term" value="C:cell outer membrane"/>
    <property type="evidence" value="ECO:0007669"/>
    <property type="project" value="UniProtKB-SubCell"/>
</dbReference>
<organism evidence="11 12">
    <name type="scientific">Parabacteroides goldsteinii DSM 19448 = WAL 12034</name>
    <dbReference type="NCBI Taxonomy" id="927665"/>
    <lineage>
        <taxon>Bacteria</taxon>
        <taxon>Pseudomonadati</taxon>
        <taxon>Bacteroidota</taxon>
        <taxon>Bacteroidia</taxon>
        <taxon>Bacteroidales</taxon>
        <taxon>Tannerellaceae</taxon>
        <taxon>Parabacteroides</taxon>
    </lineage>
</organism>
<protein>
    <submittedName>
        <fullName evidence="11">SusC/RagA family TonB-linked outer membrane protein</fullName>
    </submittedName>
</protein>
<gene>
    <name evidence="11" type="ORF">HMPREF1535_01646</name>
</gene>
<keyword evidence="2 8" id="KW-0813">Transport</keyword>
<dbReference type="InterPro" id="IPR008969">
    <property type="entry name" value="CarboxyPept-like_regulatory"/>
</dbReference>
<reference evidence="11 12" key="1">
    <citation type="submission" date="2013-04" db="EMBL/GenBank/DDBJ databases">
        <title>The Genome Sequence of Parabacteroides goldsteinii DSM 19448.</title>
        <authorList>
            <consortium name="The Broad Institute Genomics Platform"/>
            <person name="Earl A."/>
            <person name="Ward D."/>
            <person name="Feldgarden M."/>
            <person name="Gevers D."/>
            <person name="Martens E."/>
            <person name="Sakamoto M."/>
            <person name="Benno Y."/>
            <person name="Song Y."/>
            <person name="Liu C."/>
            <person name="Lee J."/>
            <person name="Bolanos M."/>
            <person name="Vaisanen M.L."/>
            <person name="Finegold S.M."/>
            <person name="Walker B."/>
            <person name="Young S."/>
            <person name="Zeng Q."/>
            <person name="Gargeya S."/>
            <person name="Fitzgerald M."/>
            <person name="Haas B."/>
            <person name="Abouelleil A."/>
            <person name="Allen A.W."/>
            <person name="Alvarado L."/>
            <person name="Arachchi H.M."/>
            <person name="Berlin A.M."/>
            <person name="Chapman S.B."/>
            <person name="Gainer-Dewar J."/>
            <person name="Goldberg J."/>
            <person name="Griggs A."/>
            <person name="Gujja S."/>
            <person name="Hansen M."/>
            <person name="Howarth C."/>
            <person name="Imamovic A."/>
            <person name="Ireland A."/>
            <person name="Larimer J."/>
            <person name="McCowan C."/>
            <person name="Murphy C."/>
            <person name="Pearson M."/>
            <person name="Poon T.W."/>
            <person name="Priest M."/>
            <person name="Roberts A."/>
            <person name="Saif S."/>
            <person name="Shea T."/>
            <person name="Sisk P."/>
            <person name="Sykes S."/>
            <person name="Wortman J."/>
            <person name="Nusbaum C."/>
            <person name="Birren B."/>
        </authorList>
    </citation>
    <scope>NUCLEOTIDE SEQUENCE [LARGE SCALE GENOMIC DNA]</scope>
    <source>
        <strain evidence="11 12">DSM 19448</strain>
    </source>
</reference>
<evidence type="ECO:0000256" key="4">
    <source>
        <dbReference type="ARBA" id="ARBA00022692"/>
    </source>
</evidence>
<sequence length="1106" mass="122535">MLTNSKLVKALVLATVFGMGGTIHAAVIPSSEGTMITQQKNKVTGSVVDEMGPVAGASISVKGTSNGTITDQDGRFVLDGVQKGAVLVISFVGMATQQITWDGHSAVNVKLLSDTQDLDEVVVVAYGTAKKSSFTGSASIVKSDQLEKISGAGFAEALQGMSAGVNVSNNEGNPGGETRIQIRGIASMSGKSTPLYVVDGMPYDGKLTSISPSDIESMTVLKDAAAASLYGSRAANGVVVITTKKGKSGKPVINFRGAWGTSDNAVANPKKADPYQQMTNLWRALYNDKYYVEGMSKQDAGDYASANLLSRAVNPRVNSKGETVYVTPFKWTGDASNYVLHDGNGNCWANPNLEMVWDENDYDWYGAVFSRKLRQDYGLDVSGSSDNGKTNYYTSISYLNDKGYANNQYYKRYSFRASVTSQVMDWLQMGGNLAYSYSRQNVSGANRALVYSNTLNSPWLRNEDNTDWYRSEKTGMRMNDYGVNSRNFFGIHVLNGAGDYWNNPNDDNFSNKEGGMLTAHYFAEFSLPFDIKFKTNVNLDDIQENGYGYSSAVHGSGQQKPFGVTVMTNGGDATRENWKTTSVTWNNLLTWNRSFGEHNLDVLLGHELYSYNQQYNYGYGEGIMQMGQYELESTTANWSVSSYRNRYSLLSVFGKIDYNFQNKYYLSGSIRRDGSSRFSKDSRWGNFFSVGASWRISKENFMEDINWVDNLALRGSYGTSGNDKLVPRNTSSGTAGDEILYAYQAYYTSADFYGAAGYKPRTIATPNLKWERNEQYNIALDFSVLSRLSGTIEYYSRSSKDLLYYRNLPLSAQVGDAAGYNTNMGNVRNSGLELTLSAVAVKTNDFQWNIDFNMSTLKNEVTYLPGGSYTYANRGATYKLEEGRSLYEFYMPKHAGVNPDNGNRVYLIKDDNGGWKTTENYSDVTMDDYQWCGSAIPKAFGSLTNTFTYKGFDLSFMWYASLGSKMYDYVWLERTAGLDGVGMIMDQVESRWEKPGDVAEFPRLSSANASLNVKRTDFFIHNNDFLRLRNLNLGYTLPKALTKKVGVSNARVYISGDNLLTFGPAAKRHSEPETGVMGNNYNGNTETDNGIQGSRRVYMCGIQVSF</sequence>
<comment type="caution">
    <text evidence="11">The sequence shown here is derived from an EMBL/GenBank/DDBJ whole genome shotgun (WGS) entry which is preliminary data.</text>
</comment>
<dbReference type="InterPro" id="IPR036942">
    <property type="entry name" value="Beta-barrel_TonB_sf"/>
</dbReference>
<feature type="domain" description="TonB-dependent receptor plug" evidence="10">
    <location>
        <begin position="131"/>
        <end position="238"/>
    </location>
</feature>
<keyword evidence="4 8" id="KW-0812">Transmembrane</keyword>
<dbReference type="STRING" id="927665.HMPREF1535_01646"/>
<keyword evidence="3 8" id="KW-1134">Transmembrane beta strand</keyword>
<dbReference type="InterPro" id="IPR039426">
    <property type="entry name" value="TonB-dep_rcpt-like"/>
</dbReference>
<dbReference type="NCBIfam" id="TIGR04057">
    <property type="entry name" value="SusC_RagA_signa"/>
    <property type="match status" value="1"/>
</dbReference>
<evidence type="ECO:0000256" key="8">
    <source>
        <dbReference type="PROSITE-ProRule" id="PRU01360"/>
    </source>
</evidence>
<dbReference type="InterPro" id="IPR023996">
    <property type="entry name" value="TonB-dep_OMP_SusC/RagA"/>
</dbReference>
<dbReference type="NCBIfam" id="TIGR04056">
    <property type="entry name" value="OMP_RagA_SusC"/>
    <property type="match status" value="1"/>
</dbReference>
<dbReference type="Pfam" id="PF13715">
    <property type="entry name" value="CarbopepD_reg_2"/>
    <property type="match status" value="1"/>
</dbReference>
<dbReference type="PANTHER" id="PTHR30069">
    <property type="entry name" value="TONB-DEPENDENT OUTER MEMBRANE RECEPTOR"/>
    <property type="match status" value="1"/>
</dbReference>
<dbReference type="GO" id="GO:0015344">
    <property type="term" value="F:siderophore uptake transmembrane transporter activity"/>
    <property type="evidence" value="ECO:0007669"/>
    <property type="project" value="TreeGrafter"/>
</dbReference>
<keyword evidence="6 8" id="KW-0472">Membrane</keyword>
<dbReference type="InterPro" id="IPR037066">
    <property type="entry name" value="Plug_dom_sf"/>
</dbReference>
<dbReference type="Gene3D" id="2.60.40.1120">
    <property type="entry name" value="Carboxypeptidase-like, regulatory domain"/>
    <property type="match status" value="1"/>
</dbReference>
<dbReference type="EMBL" id="AQHV01000010">
    <property type="protein sequence ID" value="KKB56994.1"/>
    <property type="molecule type" value="Genomic_DNA"/>
</dbReference>
<comment type="subcellular location">
    <subcellularLocation>
        <location evidence="1 8">Cell outer membrane</location>
        <topology evidence="1 8">Multi-pass membrane protein</topology>
    </subcellularLocation>
</comment>
<feature type="chain" id="PRO_5002490310" evidence="9">
    <location>
        <begin position="26"/>
        <end position="1106"/>
    </location>
</feature>
<evidence type="ECO:0000313" key="12">
    <source>
        <dbReference type="Proteomes" id="UP000033047"/>
    </source>
</evidence>
<dbReference type="Gene3D" id="2.40.170.20">
    <property type="entry name" value="TonB-dependent receptor, beta-barrel domain"/>
    <property type="match status" value="1"/>
</dbReference>
<evidence type="ECO:0000256" key="3">
    <source>
        <dbReference type="ARBA" id="ARBA00022452"/>
    </source>
</evidence>
<dbReference type="SUPFAM" id="SSF49464">
    <property type="entry name" value="Carboxypeptidase regulatory domain-like"/>
    <property type="match status" value="1"/>
</dbReference>
<dbReference type="HOGENOM" id="CLU_004317_0_1_10"/>
<dbReference type="InterPro" id="IPR023997">
    <property type="entry name" value="TonB-dep_OMP_SusC/RagA_CS"/>
</dbReference>
<keyword evidence="5 9" id="KW-0732">Signal</keyword>
<feature type="signal peptide" evidence="9">
    <location>
        <begin position="1"/>
        <end position="25"/>
    </location>
</feature>
<dbReference type="Proteomes" id="UP000033047">
    <property type="component" value="Unassembled WGS sequence"/>
</dbReference>
<dbReference type="Pfam" id="PF07715">
    <property type="entry name" value="Plug"/>
    <property type="match status" value="1"/>
</dbReference>
<dbReference type="GO" id="GO:0044718">
    <property type="term" value="P:siderophore transmembrane transport"/>
    <property type="evidence" value="ECO:0007669"/>
    <property type="project" value="TreeGrafter"/>
</dbReference>
<evidence type="ECO:0000256" key="6">
    <source>
        <dbReference type="ARBA" id="ARBA00023136"/>
    </source>
</evidence>
<keyword evidence="7 8" id="KW-0998">Cell outer membrane</keyword>
<dbReference type="PATRIC" id="fig|927665.4.peg.1683"/>
<proteinExistence type="inferred from homology"/>
<dbReference type="InterPro" id="IPR012910">
    <property type="entry name" value="Plug_dom"/>
</dbReference>
<dbReference type="FunFam" id="2.170.130.10:FF:000008">
    <property type="entry name" value="SusC/RagA family TonB-linked outer membrane protein"/>
    <property type="match status" value="1"/>
</dbReference>
<comment type="similarity">
    <text evidence="8">Belongs to the TonB-dependent receptor family.</text>
</comment>
<dbReference type="PROSITE" id="PS52016">
    <property type="entry name" value="TONB_DEPENDENT_REC_3"/>
    <property type="match status" value="1"/>
</dbReference>
<name>A0A0F5JGU9_9BACT</name>
<dbReference type="SUPFAM" id="SSF56935">
    <property type="entry name" value="Porins"/>
    <property type="match status" value="1"/>
</dbReference>
<accession>A0A0F5JGU9</accession>
<evidence type="ECO:0000256" key="2">
    <source>
        <dbReference type="ARBA" id="ARBA00022448"/>
    </source>
</evidence>
<dbReference type="AlphaFoldDB" id="A0A0F5JGU9"/>
<dbReference type="Gene3D" id="2.170.130.10">
    <property type="entry name" value="TonB-dependent receptor, plug domain"/>
    <property type="match status" value="1"/>
</dbReference>
<evidence type="ECO:0000256" key="5">
    <source>
        <dbReference type="ARBA" id="ARBA00022729"/>
    </source>
</evidence>
<dbReference type="PANTHER" id="PTHR30069:SF29">
    <property type="entry name" value="HEMOGLOBIN AND HEMOGLOBIN-HAPTOGLOBIN-BINDING PROTEIN 1-RELATED"/>
    <property type="match status" value="1"/>
</dbReference>
<evidence type="ECO:0000256" key="7">
    <source>
        <dbReference type="ARBA" id="ARBA00023237"/>
    </source>
</evidence>
<dbReference type="RefSeq" id="WP_009860561.1">
    <property type="nucleotide sequence ID" value="NZ_KQ033912.1"/>
</dbReference>
<evidence type="ECO:0000256" key="9">
    <source>
        <dbReference type="SAM" id="SignalP"/>
    </source>
</evidence>